<feature type="transmembrane region" description="Helical" evidence="8">
    <location>
        <begin position="273"/>
        <end position="291"/>
    </location>
</feature>
<dbReference type="InterPro" id="IPR006153">
    <property type="entry name" value="Cation/H_exchanger_TM"/>
</dbReference>
<comment type="subcellular location">
    <subcellularLocation>
        <location evidence="1">Membrane</location>
        <topology evidence="1">Multi-pass membrane protein</topology>
    </subcellularLocation>
</comment>
<comment type="similarity">
    <text evidence="2">Belongs to the monovalent cation:proton antiporter 2 (CPA2) transporter (TC 2.A.37) family.</text>
</comment>
<feature type="transmembrane region" description="Helical" evidence="8">
    <location>
        <begin position="220"/>
        <end position="239"/>
    </location>
</feature>
<dbReference type="Gene3D" id="1.20.1530.20">
    <property type="match status" value="1"/>
</dbReference>
<feature type="transmembrane region" description="Helical" evidence="8">
    <location>
        <begin position="297"/>
        <end position="320"/>
    </location>
</feature>
<keyword evidence="11" id="KW-1185">Reference proteome</keyword>
<dbReference type="eggNOG" id="COG0475">
    <property type="taxonomic scope" value="Bacteria"/>
</dbReference>
<dbReference type="GO" id="GO:1902600">
    <property type="term" value="P:proton transmembrane transport"/>
    <property type="evidence" value="ECO:0007669"/>
    <property type="project" value="InterPro"/>
</dbReference>
<dbReference type="STRING" id="1333998.M2A_3001"/>
<feature type="transmembrane region" description="Helical" evidence="8">
    <location>
        <begin position="147"/>
        <end position="167"/>
    </location>
</feature>
<dbReference type="Proteomes" id="UP000028702">
    <property type="component" value="Unassembled WGS sequence"/>
</dbReference>
<dbReference type="PANTHER" id="PTHR42751">
    <property type="entry name" value="SODIUM/HYDROGEN EXCHANGER FAMILY/TRKA DOMAIN PROTEIN"/>
    <property type="match status" value="1"/>
</dbReference>
<dbReference type="InterPro" id="IPR038770">
    <property type="entry name" value="Na+/solute_symporter_sf"/>
</dbReference>
<evidence type="ECO:0000256" key="6">
    <source>
        <dbReference type="ARBA" id="ARBA00023136"/>
    </source>
</evidence>
<evidence type="ECO:0000256" key="8">
    <source>
        <dbReference type="SAM" id="Phobius"/>
    </source>
</evidence>
<evidence type="ECO:0000256" key="7">
    <source>
        <dbReference type="SAM" id="MobiDB-lite"/>
    </source>
</evidence>
<evidence type="ECO:0000313" key="10">
    <source>
        <dbReference type="EMBL" id="GAK46502.1"/>
    </source>
</evidence>
<feature type="domain" description="Cation/H+ exchanger transmembrane" evidence="9">
    <location>
        <begin position="15"/>
        <end position="379"/>
    </location>
</feature>
<feature type="transmembrane region" description="Helical" evidence="8">
    <location>
        <begin position="6"/>
        <end position="25"/>
    </location>
</feature>
<feature type="region of interest" description="Disordered" evidence="7">
    <location>
        <begin position="420"/>
        <end position="446"/>
    </location>
</feature>
<name>A0A081BEN4_9HYPH</name>
<dbReference type="EMBL" id="BBIO01000020">
    <property type="protein sequence ID" value="GAK46502.1"/>
    <property type="molecule type" value="Genomic_DNA"/>
</dbReference>
<organism evidence="10 11">
    <name type="scientific">Tepidicaulis marinus</name>
    <dbReference type="NCBI Taxonomy" id="1333998"/>
    <lineage>
        <taxon>Bacteria</taxon>
        <taxon>Pseudomonadati</taxon>
        <taxon>Pseudomonadota</taxon>
        <taxon>Alphaproteobacteria</taxon>
        <taxon>Hyphomicrobiales</taxon>
        <taxon>Parvibaculaceae</taxon>
        <taxon>Tepidicaulis</taxon>
    </lineage>
</organism>
<evidence type="ECO:0000256" key="3">
    <source>
        <dbReference type="ARBA" id="ARBA00022448"/>
    </source>
</evidence>
<feature type="transmembrane region" description="Helical" evidence="8">
    <location>
        <begin position="361"/>
        <end position="380"/>
    </location>
</feature>
<reference evidence="10 11" key="1">
    <citation type="submission" date="2014-07" db="EMBL/GenBank/DDBJ databases">
        <title>Tepidicaulis marinum gen. nov., sp. nov., a novel marine bacterium denitrifying nitrate to nitrous oxide strictly under microaerobic conditions.</title>
        <authorList>
            <person name="Takeuchi M."/>
            <person name="Yamagishi T."/>
            <person name="Kamagata Y."/>
            <person name="Oshima K."/>
            <person name="Hattori M."/>
            <person name="Katayama T."/>
            <person name="Hanada S."/>
            <person name="Tamaki H."/>
            <person name="Marumo K."/>
            <person name="Maeda H."/>
            <person name="Nedachi M."/>
            <person name="Iwasaki W."/>
            <person name="Suwa Y."/>
            <person name="Sakata S."/>
        </authorList>
    </citation>
    <scope>NUCLEOTIDE SEQUENCE [LARGE SCALE GENOMIC DNA]</scope>
    <source>
        <strain evidence="10 11">MA2</strain>
    </source>
</reference>
<keyword evidence="5 8" id="KW-1133">Transmembrane helix</keyword>
<feature type="transmembrane region" description="Helical" evidence="8">
    <location>
        <begin position="56"/>
        <end position="75"/>
    </location>
</feature>
<feature type="transmembrane region" description="Helical" evidence="8">
    <location>
        <begin position="327"/>
        <end position="349"/>
    </location>
</feature>
<dbReference type="RefSeq" id="WP_045449177.1">
    <property type="nucleotide sequence ID" value="NZ_BBIO01000020.1"/>
</dbReference>
<evidence type="ECO:0000256" key="4">
    <source>
        <dbReference type="ARBA" id="ARBA00022692"/>
    </source>
</evidence>
<dbReference type="AlphaFoldDB" id="A0A081BEN4"/>
<protein>
    <submittedName>
        <fullName evidence="10">Possible sodium/hydrogen antiporter</fullName>
    </submittedName>
</protein>
<keyword evidence="3" id="KW-0813">Transport</keyword>
<gene>
    <name evidence="10" type="ORF">M2A_3001</name>
</gene>
<feature type="transmembrane region" description="Helical" evidence="8">
    <location>
        <begin position="32"/>
        <end position="50"/>
    </location>
</feature>
<evidence type="ECO:0000313" key="11">
    <source>
        <dbReference type="Proteomes" id="UP000028702"/>
    </source>
</evidence>
<dbReference type="PANTHER" id="PTHR42751:SF3">
    <property type="entry name" value="SODIUM_GLUTAMATE SYMPORTER"/>
    <property type="match status" value="1"/>
</dbReference>
<feature type="transmembrane region" description="Helical" evidence="8">
    <location>
        <begin position="87"/>
        <end position="110"/>
    </location>
</feature>
<evidence type="ECO:0000259" key="9">
    <source>
        <dbReference type="Pfam" id="PF00999"/>
    </source>
</evidence>
<keyword evidence="4 8" id="KW-0812">Transmembrane</keyword>
<dbReference type="Pfam" id="PF00999">
    <property type="entry name" value="Na_H_Exchanger"/>
    <property type="match status" value="1"/>
</dbReference>
<dbReference type="GO" id="GO:0015297">
    <property type="term" value="F:antiporter activity"/>
    <property type="evidence" value="ECO:0007669"/>
    <property type="project" value="InterPro"/>
</dbReference>
<evidence type="ECO:0000256" key="2">
    <source>
        <dbReference type="ARBA" id="ARBA00005551"/>
    </source>
</evidence>
<comment type="caution">
    <text evidence="10">The sequence shown here is derived from an EMBL/GenBank/DDBJ whole genome shotgun (WGS) entry which is preliminary data.</text>
</comment>
<proteinExistence type="inferred from homology"/>
<dbReference type="GO" id="GO:0016020">
    <property type="term" value="C:membrane"/>
    <property type="evidence" value="ECO:0007669"/>
    <property type="project" value="UniProtKB-SubCell"/>
</dbReference>
<feature type="transmembrane region" description="Helical" evidence="8">
    <location>
        <begin position="179"/>
        <end position="200"/>
    </location>
</feature>
<feature type="compositionally biased region" description="Acidic residues" evidence="7">
    <location>
        <begin position="426"/>
        <end position="435"/>
    </location>
</feature>
<feature type="transmembrane region" description="Helical" evidence="8">
    <location>
        <begin position="116"/>
        <end position="135"/>
    </location>
</feature>
<keyword evidence="6 8" id="KW-0472">Membrane</keyword>
<accession>A0A081BEN4</accession>
<sequence>MEHGIDLNSITFLTLIALACGFAMMRLRQPAIVGYILAGVVLGPSGFGMIGNSEGIHLFAEMGVLLLLFTIGMELSLKTFKQIYKVALTCAVLQSSAAMLLAYGIGALLGWDTSRIVLIGFVLSLSSTAVGIKILEATGELRTHVGRTTIGVLIAQDLLIIPMLLVIQSMGGAAEGAPAWAIILKIVAGIAIMAGIAVLLSRRERISFPWSAYLQKHADVAPLAAIAFCFVFASGAALLGLSASYGAFLAGLIMGASADRSEAIHYTHPIQAILLMIFFLSIGLLIDLSFFMDNLAIILVLVLFILTFKTAANVAFLYLLGEPWRQAFVAGVVMAQIGEFSFVLAAAGLSAGAIDLGSYQLALSVIVLSLILSPIWLTTVRRFHDLGQQQFEGFAATLESLYPGTYARIRAGADQLNRRLRRNEQEVQEEAEPETPSEAGEDRKDP</sequence>
<evidence type="ECO:0000256" key="1">
    <source>
        <dbReference type="ARBA" id="ARBA00004141"/>
    </source>
</evidence>
<evidence type="ECO:0000256" key="5">
    <source>
        <dbReference type="ARBA" id="ARBA00022989"/>
    </source>
</evidence>